<comment type="caution">
    <text evidence="2">The sequence shown here is derived from an EMBL/GenBank/DDBJ whole genome shotgun (WGS) entry which is preliminary data.</text>
</comment>
<organism evidence="2 3">
    <name type="scientific">Rhizobium wuzhouense</name>
    <dbReference type="NCBI Taxonomy" id="1986026"/>
    <lineage>
        <taxon>Bacteria</taxon>
        <taxon>Pseudomonadati</taxon>
        <taxon>Pseudomonadota</taxon>
        <taxon>Alphaproteobacteria</taxon>
        <taxon>Hyphomicrobiales</taxon>
        <taxon>Rhizobiaceae</taxon>
        <taxon>Rhizobium/Agrobacterium group</taxon>
        <taxon>Rhizobium</taxon>
    </lineage>
</organism>
<reference evidence="2 3" key="1">
    <citation type="submission" date="2018-06" db="EMBL/GenBank/DDBJ databases">
        <title>Rhizobium wuzhouense sp. nov., isolated from roots of Oryza officinalis.</title>
        <authorList>
            <person name="Yuan T."/>
        </authorList>
    </citation>
    <scope>NUCLEOTIDE SEQUENCE [LARGE SCALE GENOMIC DNA]</scope>
    <source>
        <strain evidence="2 3">W44</strain>
    </source>
</reference>
<dbReference type="SUPFAM" id="SSF143120">
    <property type="entry name" value="YefM-like"/>
    <property type="match status" value="1"/>
</dbReference>
<evidence type="ECO:0000313" key="3">
    <source>
        <dbReference type="Proteomes" id="UP000247536"/>
    </source>
</evidence>
<sequence>MTVTVKISEPKGQLLELLDKIEAGEDIIIARGDVPIARLSQIPQRSAVAELIRTIKSQRDLRSATSRDEIKTWRNEGRP</sequence>
<comment type="similarity">
    <text evidence="1">Belongs to the phD/YefM antitoxin family.</text>
</comment>
<evidence type="ECO:0000256" key="1">
    <source>
        <dbReference type="ARBA" id="ARBA00009981"/>
    </source>
</evidence>
<dbReference type="EMBL" id="QJRY01000006">
    <property type="protein sequence ID" value="PYB71727.1"/>
    <property type="molecule type" value="Genomic_DNA"/>
</dbReference>
<accession>A0ABX5NPQ0</accession>
<proteinExistence type="inferred from homology"/>
<dbReference type="Proteomes" id="UP000247536">
    <property type="component" value="Unassembled WGS sequence"/>
</dbReference>
<keyword evidence="3" id="KW-1185">Reference proteome</keyword>
<evidence type="ECO:0000313" key="2">
    <source>
        <dbReference type="EMBL" id="PYB71727.1"/>
    </source>
</evidence>
<dbReference type="RefSeq" id="WP_110792672.1">
    <property type="nucleotide sequence ID" value="NZ_QJRY01000006.1"/>
</dbReference>
<name>A0ABX5NPQ0_9HYPH</name>
<gene>
    <name evidence="2" type="ORF">DMY87_16070</name>
</gene>
<protein>
    <submittedName>
        <fullName evidence="2">Type II toxin-antitoxin system prevent-host-death family antitoxin</fullName>
    </submittedName>
</protein>
<dbReference type="InterPro" id="IPR036165">
    <property type="entry name" value="YefM-like_sf"/>
</dbReference>